<dbReference type="GeneID" id="40318671"/>
<evidence type="ECO:0000313" key="4">
    <source>
        <dbReference type="Proteomes" id="UP000284403"/>
    </source>
</evidence>
<dbReference type="Proteomes" id="UP000284403">
    <property type="component" value="Unassembled WGS sequence"/>
</dbReference>
<protein>
    <submittedName>
        <fullName evidence="3">Uncharacterized protein</fullName>
    </submittedName>
</protein>
<dbReference type="OrthoDB" id="252810at2759"/>
<dbReference type="RefSeq" id="XP_029228017.1">
    <property type="nucleotide sequence ID" value="XM_029371963.1"/>
</dbReference>
<evidence type="ECO:0000256" key="1">
    <source>
        <dbReference type="SAM" id="Coils"/>
    </source>
</evidence>
<reference evidence="3 4" key="1">
    <citation type="journal article" date="2018" name="BMC Genomics">
        <title>Genomic comparison of Trypanosoma conorhini and Trypanosoma rangeli to Trypanosoma cruzi strains of high and low virulence.</title>
        <authorList>
            <person name="Bradwell K.R."/>
            <person name="Koparde V.N."/>
            <person name="Matveyev A.V."/>
            <person name="Serrano M.G."/>
            <person name="Alves J.M."/>
            <person name="Parikh H."/>
            <person name="Huang B."/>
            <person name="Lee V."/>
            <person name="Espinosa-Alvarez O."/>
            <person name="Ortiz P.A."/>
            <person name="Costa-Martins A.G."/>
            <person name="Teixeira M.M."/>
            <person name="Buck G.A."/>
        </authorList>
    </citation>
    <scope>NUCLEOTIDE SEQUENCE [LARGE SCALE GENOMIC DNA]</scope>
    <source>
        <strain evidence="3 4">025E</strain>
    </source>
</reference>
<feature type="compositionally biased region" description="Basic and acidic residues" evidence="2">
    <location>
        <begin position="55"/>
        <end position="64"/>
    </location>
</feature>
<evidence type="ECO:0000256" key="2">
    <source>
        <dbReference type="SAM" id="MobiDB-lite"/>
    </source>
</evidence>
<keyword evidence="4" id="KW-1185">Reference proteome</keyword>
<organism evidence="3 4">
    <name type="scientific">Trypanosoma conorhini</name>
    <dbReference type="NCBI Taxonomy" id="83891"/>
    <lineage>
        <taxon>Eukaryota</taxon>
        <taxon>Discoba</taxon>
        <taxon>Euglenozoa</taxon>
        <taxon>Kinetoplastea</taxon>
        <taxon>Metakinetoplastina</taxon>
        <taxon>Trypanosomatida</taxon>
        <taxon>Trypanosomatidae</taxon>
        <taxon>Trypanosoma</taxon>
    </lineage>
</organism>
<keyword evidence="1" id="KW-0175">Coiled coil</keyword>
<dbReference type="EMBL" id="MKKU01000274">
    <property type="protein sequence ID" value="RNF17074.1"/>
    <property type="molecule type" value="Genomic_DNA"/>
</dbReference>
<sequence>MAGKKDAATEDGCALHHGSHESGGSPAQPHGWEQRDRPKATEANPIPSVEGEEQDAARLKDPVELEKERMYELHQKWLHERSEGLATGRSQTLSSSRVKRSPDAPTQLSNSATDIASNLRFRSIISSARFSAVRRGSSSVFTTCSQPLTVEERAAMVRMMEREERRQSALQRAADEDDKRGKLLIDHELQKESATLHRIVELERKKINAIREHQEKQLTRMELARRRRETMERERQAKLEEIRRRREARLLHSDPYAGYVARSKSLTPITPTAPQGK</sequence>
<comment type="caution">
    <text evidence="3">The sequence shown here is derived from an EMBL/GenBank/DDBJ whole genome shotgun (WGS) entry which is preliminary data.</text>
</comment>
<dbReference type="AlphaFoldDB" id="A0A3R7NDQ0"/>
<feature type="coiled-coil region" evidence="1">
    <location>
        <begin position="199"/>
        <end position="248"/>
    </location>
</feature>
<name>A0A3R7NDQ0_9TRYP</name>
<gene>
    <name evidence="3" type="ORF">Tco025E_05060</name>
</gene>
<proteinExistence type="predicted"/>
<feature type="region of interest" description="Disordered" evidence="2">
    <location>
        <begin position="1"/>
        <end position="64"/>
    </location>
</feature>
<accession>A0A3R7NDQ0</accession>
<evidence type="ECO:0000313" key="3">
    <source>
        <dbReference type="EMBL" id="RNF17074.1"/>
    </source>
</evidence>
<feature type="region of interest" description="Disordered" evidence="2">
    <location>
        <begin position="82"/>
        <end position="111"/>
    </location>
</feature>